<evidence type="ECO:0000313" key="3">
    <source>
        <dbReference type="Proteomes" id="UP000604046"/>
    </source>
</evidence>
<dbReference type="AlphaFoldDB" id="A0A812SEG7"/>
<evidence type="ECO:0000313" key="2">
    <source>
        <dbReference type="EMBL" id="CAE7476401.1"/>
    </source>
</evidence>
<feature type="compositionally biased region" description="Low complexity" evidence="1">
    <location>
        <begin position="118"/>
        <end position="131"/>
    </location>
</feature>
<proteinExistence type="predicted"/>
<feature type="compositionally biased region" description="Basic and acidic residues" evidence="1">
    <location>
        <begin position="59"/>
        <end position="101"/>
    </location>
</feature>
<accession>A0A812SEG7</accession>
<name>A0A812SEG7_9DINO</name>
<keyword evidence="3" id="KW-1185">Reference proteome</keyword>
<gene>
    <name evidence="2" type="ORF">SNAT2548_LOCUS26759</name>
</gene>
<comment type="caution">
    <text evidence="2">The sequence shown here is derived from an EMBL/GenBank/DDBJ whole genome shotgun (WGS) entry which is preliminary data.</text>
</comment>
<evidence type="ECO:0000256" key="1">
    <source>
        <dbReference type="SAM" id="MobiDB-lite"/>
    </source>
</evidence>
<sequence>MACHVCHTRAAVDGGACDCCEAVRRLQRMVHSPALPPWPPQQLCCSGSRPRWPSLLNEPPRRTDSREPSRERSRSPRHSPEPPSRRREDGPEPEHRGHETKPWPLCWRPRALPIRAEAPARAPARGKAAAAGDEPWRLTRPSAAGRGGTPTCPWASVRVGEASRPGPPDETTQVGRQRERASRWAGNTGVRPACLAPTQQVHGKVGPPTTHGQGTLSSYDVPLLLHAAGLLEDEAARAWESLPWFRASRAALGNRPRVPLQELEEAVAQQARAGAGATDAEAFRRPRSAAPSAGVPLQVAVAALASPDYYLPASAQEALLVCYAGEGGAAAIAHGAAAFPRPVGVTDNGGLAGRDVDALIAGVGGGARTGKTRSGRPREGTAE</sequence>
<feature type="region of interest" description="Disordered" evidence="1">
    <location>
        <begin position="363"/>
        <end position="383"/>
    </location>
</feature>
<feature type="region of interest" description="Disordered" evidence="1">
    <location>
        <begin position="118"/>
        <end position="190"/>
    </location>
</feature>
<protein>
    <submittedName>
        <fullName evidence="2">Uncharacterized protein</fullName>
    </submittedName>
</protein>
<reference evidence="2" key="1">
    <citation type="submission" date="2021-02" db="EMBL/GenBank/DDBJ databases">
        <authorList>
            <person name="Dougan E. K."/>
            <person name="Rhodes N."/>
            <person name="Thang M."/>
            <person name="Chan C."/>
        </authorList>
    </citation>
    <scope>NUCLEOTIDE SEQUENCE</scope>
</reference>
<feature type="region of interest" description="Disordered" evidence="1">
    <location>
        <begin position="49"/>
        <end position="105"/>
    </location>
</feature>
<dbReference type="EMBL" id="CAJNDS010002442">
    <property type="protein sequence ID" value="CAE7476401.1"/>
    <property type="molecule type" value="Genomic_DNA"/>
</dbReference>
<organism evidence="2 3">
    <name type="scientific">Symbiodinium natans</name>
    <dbReference type="NCBI Taxonomy" id="878477"/>
    <lineage>
        <taxon>Eukaryota</taxon>
        <taxon>Sar</taxon>
        <taxon>Alveolata</taxon>
        <taxon>Dinophyceae</taxon>
        <taxon>Suessiales</taxon>
        <taxon>Symbiodiniaceae</taxon>
        <taxon>Symbiodinium</taxon>
    </lineage>
</organism>
<dbReference type="Proteomes" id="UP000604046">
    <property type="component" value="Unassembled WGS sequence"/>
</dbReference>